<accession>A0A8H7U7R7</accession>
<dbReference type="Proteomes" id="UP000612746">
    <property type="component" value="Unassembled WGS sequence"/>
</dbReference>
<evidence type="ECO:0000313" key="1">
    <source>
        <dbReference type="EMBL" id="KAG2174681.1"/>
    </source>
</evidence>
<dbReference type="EMBL" id="JAEPRA010000016">
    <property type="protein sequence ID" value="KAG2174681.1"/>
    <property type="molecule type" value="Genomic_DNA"/>
</dbReference>
<evidence type="ECO:0000313" key="2">
    <source>
        <dbReference type="Proteomes" id="UP000612746"/>
    </source>
</evidence>
<name>A0A8H7U7R7_9FUNG</name>
<sequence length="96" mass="10614">MEKDIRQKPSYETISEYIFRTSFEEQLRFELSLDGEFLSPSIPAADPLMAANPARANCIVLALCAIYSGTYLWTSSVPDPCASALMTDLKMGNDGQ</sequence>
<reference evidence="1" key="1">
    <citation type="submission" date="2020-12" db="EMBL/GenBank/DDBJ databases">
        <title>Metabolic potential, ecology and presence of endohyphal bacteria is reflected in genomic diversity of Mucoromycotina.</title>
        <authorList>
            <person name="Muszewska A."/>
            <person name="Okrasinska A."/>
            <person name="Steczkiewicz K."/>
            <person name="Drgas O."/>
            <person name="Orlowska M."/>
            <person name="Perlinska-Lenart U."/>
            <person name="Aleksandrzak-Piekarczyk T."/>
            <person name="Szatraj K."/>
            <person name="Zielenkiewicz U."/>
            <person name="Pilsyk S."/>
            <person name="Malc E."/>
            <person name="Mieczkowski P."/>
            <person name="Kruszewska J.S."/>
            <person name="Biernat P."/>
            <person name="Pawlowska J."/>
        </authorList>
    </citation>
    <scope>NUCLEOTIDE SEQUENCE</scope>
    <source>
        <strain evidence="1">WA0000051536</strain>
    </source>
</reference>
<dbReference type="AlphaFoldDB" id="A0A8H7U7R7"/>
<proteinExistence type="predicted"/>
<keyword evidence="2" id="KW-1185">Reference proteome</keyword>
<gene>
    <name evidence="1" type="ORF">INT44_006945</name>
</gene>
<comment type="caution">
    <text evidence="1">The sequence shown here is derived from an EMBL/GenBank/DDBJ whole genome shotgun (WGS) entry which is preliminary data.</text>
</comment>
<organism evidence="1 2">
    <name type="scientific">Umbelopsis vinacea</name>
    <dbReference type="NCBI Taxonomy" id="44442"/>
    <lineage>
        <taxon>Eukaryota</taxon>
        <taxon>Fungi</taxon>
        <taxon>Fungi incertae sedis</taxon>
        <taxon>Mucoromycota</taxon>
        <taxon>Mucoromycotina</taxon>
        <taxon>Umbelopsidomycetes</taxon>
        <taxon>Umbelopsidales</taxon>
        <taxon>Umbelopsidaceae</taxon>
        <taxon>Umbelopsis</taxon>
    </lineage>
</organism>
<protein>
    <submittedName>
        <fullName evidence="1">Uncharacterized protein</fullName>
    </submittedName>
</protein>